<dbReference type="PANTHER" id="PTHR19136">
    <property type="entry name" value="MOLYBDENUM COFACTOR GUANYLYLTRANSFERASE"/>
    <property type="match status" value="1"/>
</dbReference>
<keyword evidence="4" id="KW-1185">Reference proteome</keyword>
<reference evidence="3 4" key="1">
    <citation type="journal article" date="2017" name="Infect. Genet. Evol.">
        <title>The new phylogeny of the genus Mycobacterium: The old and the news.</title>
        <authorList>
            <person name="Tortoli E."/>
            <person name="Fedrizzi T."/>
            <person name="Meehan C.J."/>
            <person name="Trovato A."/>
            <person name="Grottola A."/>
            <person name="Giacobazzi E."/>
            <person name="Serpini G.F."/>
            <person name="Tagliazucchi S."/>
            <person name="Fabio A."/>
            <person name="Bettua C."/>
            <person name="Bertorelli R."/>
            <person name="Frascaro F."/>
            <person name="De Sanctis V."/>
            <person name="Pecorari M."/>
            <person name="Jousson O."/>
            <person name="Segata N."/>
            <person name="Cirillo D.M."/>
        </authorList>
    </citation>
    <scope>NUCLEOTIDE SEQUENCE [LARGE SCALE GENOMIC DNA]</scope>
    <source>
        <strain evidence="3 4">CIP1034565</strain>
    </source>
</reference>
<dbReference type="Proteomes" id="UP000230551">
    <property type="component" value="Unassembled WGS sequence"/>
</dbReference>
<dbReference type="GO" id="GO:0016779">
    <property type="term" value="F:nucleotidyltransferase activity"/>
    <property type="evidence" value="ECO:0007669"/>
    <property type="project" value="TreeGrafter"/>
</dbReference>
<accession>A0A2G5PDH2</accession>
<feature type="domain" description="MobA-like NTP transferase" evidence="2">
    <location>
        <begin position="4"/>
        <end position="136"/>
    </location>
</feature>
<evidence type="ECO:0000259" key="2">
    <source>
        <dbReference type="Pfam" id="PF12804"/>
    </source>
</evidence>
<comment type="caution">
    <text evidence="3">The sequence shown here is derived from an EMBL/GenBank/DDBJ whole genome shotgun (WGS) entry which is preliminary data.</text>
</comment>
<gene>
    <name evidence="3" type="ORF">CQY22_006680</name>
</gene>
<dbReference type="InterPro" id="IPR029044">
    <property type="entry name" value="Nucleotide-diphossugar_trans"/>
</dbReference>
<dbReference type="AlphaFoldDB" id="A0A2G5PDH2"/>
<dbReference type="STRING" id="85968.GCA_900073015_00150"/>
<dbReference type="OrthoDB" id="4408226at2"/>
<evidence type="ECO:0000313" key="3">
    <source>
        <dbReference type="EMBL" id="PIB76073.1"/>
    </source>
</evidence>
<dbReference type="RefSeq" id="WP_090584854.1">
    <property type="nucleotide sequence ID" value="NZ_CP104302.1"/>
</dbReference>
<dbReference type="InterPro" id="IPR025877">
    <property type="entry name" value="MobA-like_NTP_Trfase"/>
</dbReference>
<dbReference type="Gene3D" id="3.90.550.10">
    <property type="entry name" value="Spore Coat Polysaccharide Biosynthesis Protein SpsA, Chain A"/>
    <property type="match status" value="1"/>
</dbReference>
<name>A0A2G5PDH2_9MYCO</name>
<dbReference type="EMBL" id="PDCN02000006">
    <property type="protein sequence ID" value="PIB76073.1"/>
    <property type="molecule type" value="Genomic_DNA"/>
</dbReference>
<keyword evidence="1" id="KW-0808">Transferase</keyword>
<sequence length="189" mass="19431">MTAAILLVGGRGSRLGGAVKPLLELGGQTLLDRTVMALAGCAPIIAVGPVLEDDPRLTWVREDPPLAGPAAAIAAGVSALHGDDGVLVLAGDLVYPDSTVRRLLTAPIIGDAVVLRAGGRPQWLAGKYRAAALRRAAVGLGTRVAGASCQLLLGELAVRWLDDEDGVSADIDTAADLDRARAAYREGDR</sequence>
<dbReference type="Pfam" id="PF12804">
    <property type="entry name" value="NTP_transf_3"/>
    <property type="match status" value="1"/>
</dbReference>
<protein>
    <submittedName>
        <fullName evidence="3">Molybdopterin-guanine dinucleotide biosynthesis protein</fullName>
    </submittedName>
</protein>
<evidence type="ECO:0000256" key="1">
    <source>
        <dbReference type="ARBA" id="ARBA00022679"/>
    </source>
</evidence>
<dbReference type="SUPFAM" id="SSF53448">
    <property type="entry name" value="Nucleotide-diphospho-sugar transferases"/>
    <property type="match status" value="1"/>
</dbReference>
<dbReference type="PANTHER" id="PTHR19136:SF81">
    <property type="entry name" value="MOLYBDENUM COFACTOR GUANYLYLTRANSFERASE"/>
    <property type="match status" value="1"/>
</dbReference>
<organism evidence="3 4">
    <name type="scientific">Mycolicibacterium brumae</name>
    <dbReference type="NCBI Taxonomy" id="85968"/>
    <lineage>
        <taxon>Bacteria</taxon>
        <taxon>Bacillati</taxon>
        <taxon>Actinomycetota</taxon>
        <taxon>Actinomycetes</taxon>
        <taxon>Mycobacteriales</taxon>
        <taxon>Mycobacteriaceae</taxon>
        <taxon>Mycolicibacterium</taxon>
    </lineage>
</organism>
<proteinExistence type="predicted"/>
<evidence type="ECO:0000313" key="4">
    <source>
        <dbReference type="Proteomes" id="UP000230551"/>
    </source>
</evidence>